<feature type="region of interest" description="Disordered" evidence="1">
    <location>
        <begin position="127"/>
        <end position="147"/>
    </location>
</feature>
<dbReference type="AlphaFoldDB" id="A0A9P6JCH2"/>
<evidence type="ECO:0000313" key="3">
    <source>
        <dbReference type="Proteomes" id="UP000749646"/>
    </source>
</evidence>
<protein>
    <submittedName>
        <fullName evidence="2">Uncharacterized protein</fullName>
    </submittedName>
</protein>
<evidence type="ECO:0000313" key="2">
    <source>
        <dbReference type="EMBL" id="KAF9965195.1"/>
    </source>
</evidence>
<sequence>DCDEVDFYLSQDGYITDEKPVRNGEVNYDHVAHELHTLLLSHGLNQSRTTIHVDGDPSLEKEQEYMRRWDGERKKLEALTKEVDRFVEKKKGSPVDIFRRCRRAFRIPRPVLAAICAALYKLGDLSTSVPTRQTPASPQSAIDVPTR</sequence>
<dbReference type="EMBL" id="JAAAHW010005996">
    <property type="protein sequence ID" value="KAF9965195.1"/>
    <property type="molecule type" value="Genomic_DNA"/>
</dbReference>
<organism evidence="2 3">
    <name type="scientific">Modicella reniformis</name>
    <dbReference type="NCBI Taxonomy" id="1440133"/>
    <lineage>
        <taxon>Eukaryota</taxon>
        <taxon>Fungi</taxon>
        <taxon>Fungi incertae sedis</taxon>
        <taxon>Mucoromycota</taxon>
        <taxon>Mortierellomycotina</taxon>
        <taxon>Mortierellomycetes</taxon>
        <taxon>Mortierellales</taxon>
        <taxon>Mortierellaceae</taxon>
        <taxon>Modicella</taxon>
    </lineage>
</organism>
<dbReference type="Proteomes" id="UP000749646">
    <property type="component" value="Unassembled WGS sequence"/>
</dbReference>
<gene>
    <name evidence="2" type="ORF">BGZ65_000849</name>
</gene>
<keyword evidence="3" id="KW-1185">Reference proteome</keyword>
<comment type="caution">
    <text evidence="2">The sequence shown here is derived from an EMBL/GenBank/DDBJ whole genome shotgun (WGS) entry which is preliminary data.</text>
</comment>
<feature type="non-terminal residue" evidence="2">
    <location>
        <position position="147"/>
    </location>
</feature>
<accession>A0A9P6JCH2</accession>
<feature type="compositionally biased region" description="Polar residues" evidence="1">
    <location>
        <begin position="127"/>
        <end position="140"/>
    </location>
</feature>
<name>A0A9P6JCH2_9FUNG</name>
<evidence type="ECO:0000256" key="1">
    <source>
        <dbReference type="SAM" id="MobiDB-lite"/>
    </source>
</evidence>
<feature type="non-terminal residue" evidence="2">
    <location>
        <position position="1"/>
    </location>
</feature>
<proteinExistence type="predicted"/>
<reference evidence="2" key="1">
    <citation type="journal article" date="2020" name="Fungal Divers.">
        <title>Resolving the Mortierellaceae phylogeny through synthesis of multi-gene phylogenetics and phylogenomics.</title>
        <authorList>
            <person name="Vandepol N."/>
            <person name="Liber J."/>
            <person name="Desiro A."/>
            <person name="Na H."/>
            <person name="Kennedy M."/>
            <person name="Barry K."/>
            <person name="Grigoriev I.V."/>
            <person name="Miller A.N."/>
            <person name="O'Donnell K."/>
            <person name="Stajich J.E."/>
            <person name="Bonito G."/>
        </authorList>
    </citation>
    <scope>NUCLEOTIDE SEQUENCE</scope>
    <source>
        <strain evidence="2">MES-2147</strain>
    </source>
</reference>